<evidence type="ECO:0000256" key="1">
    <source>
        <dbReference type="SAM" id="MobiDB-lite"/>
    </source>
</evidence>
<organism evidence="2 3">
    <name type="scientific">Acaulospora morrowiae</name>
    <dbReference type="NCBI Taxonomy" id="94023"/>
    <lineage>
        <taxon>Eukaryota</taxon>
        <taxon>Fungi</taxon>
        <taxon>Fungi incertae sedis</taxon>
        <taxon>Mucoromycota</taxon>
        <taxon>Glomeromycotina</taxon>
        <taxon>Glomeromycetes</taxon>
        <taxon>Diversisporales</taxon>
        <taxon>Acaulosporaceae</taxon>
        <taxon>Acaulospora</taxon>
    </lineage>
</organism>
<dbReference type="EMBL" id="CAJVPV010057673">
    <property type="protein sequence ID" value="CAG8787083.1"/>
    <property type="molecule type" value="Genomic_DNA"/>
</dbReference>
<keyword evidence="3" id="KW-1185">Reference proteome</keyword>
<accession>A0A9N9JQ33</accession>
<sequence length="76" mass="8407">IYGPPPTGPSGMSGNGMMGRGREDTYPYYHRNDYRPSAPPYIDRSGPYGGRGHMNNIRRPSGTQASRSLTRPPDRP</sequence>
<name>A0A9N9JQ33_9GLOM</name>
<gene>
    <name evidence="2" type="ORF">AMORRO_LOCUS17821</name>
</gene>
<protein>
    <submittedName>
        <fullName evidence="2">16880_t:CDS:1</fullName>
    </submittedName>
</protein>
<feature type="compositionally biased region" description="Basic and acidic residues" evidence="1">
    <location>
        <begin position="20"/>
        <end position="34"/>
    </location>
</feature>
<evidence type="ECO:0000313" key="3">
    <source>
        <dbReference type="Proteomes" id="UP000789342"/>
    </source>
</evidence>
<dbReference type="AlphaFoldDB" id="A0A9N9JQ33"/>
<comment type="caution">
    <text evidence="2">The sequence shown here is derived from an EMBL/GenBank/DDBJ whole genome shotgun (WGS) entry which is preliminary data.</text>
</comment>
<feature type="non-terminal residue" evidence="2">
    <location>
        <position position="1"/>
    </location>
</feature>
<proteinExistence type="predicted"/>
<feature type="region of interest" description="Disordered" evidence="1">
    <location>
        <begin position="1"/>
        <end position="76"/>
    </location>
</feature>
<dbReference type="Proteomes" id="UP000789342">
    <property type="component" value="Unassembled WGS sequence"/>
</dbReference>
<evidence type="ECO:0000313" key="2">
    <source>
        <dbReference type="EMBL" id="CAG8787083.1"/>
    </source>
</evidence>
<reference evidence="2" key="1">
    <citation type="submission" date="2021-06" db="EMBL/GenBank/DDBJ databases">
        <authorList>
            <person name="Kallberg Y."/>
            <person name="Tangrot J."/>
            <person name="Rosling A."/>
        </authorList>
    </citation>
    <scope>NUCLEOTIDE SEQUENCE</scope>
    <source>
        <strain evidence="2">CL551</strain>
    </source>
</reference>
<feature type="non-terminal residue" evidence="2">
    <location>
        <position position="76"/>
    </location>
</feature>